<sequence length="104" mass="11907">MSQQFQFLCSNFSLENSMLIVDGAPGHSPHAQKQEEEEEEPEKPKRSCFLKVKEWAKNLVRHRNKSLPSDRTVATVSQVEQSTSLHLECDYIQQMTQNVSSSAR</sequence>
<evidence type="ECO:0000256" key="1">
    <source>
        <dbReference type="SAM" id="MobiDB-lite"/>
    </source>
</evidence>
<gene>
    <name evidence="2" type="ORF">CYCCA115_LOCUS15084</name>
</gene>
<name>A0AAD2FW12_9STRA</name>
<reference evidence="2" key="1">
    <citation type="submission" date="2023-08" db="EMBL/GenBank/DDBJ databases">
        <authorList>
            <person name="Audoor S."/>
            <person name="Bilcke G."/>
        </authorList>
    </citation>
    <scope>NUCLEOTIDE SEQUENCE</scope>
</reference>
<proteinExistence type="predicted"/>
<dbReference type="Proteomes" id="UP001295423">
    <property type="component" value="Unassembled WGS sequence"/>
</dbReference>
<evidence type="ECO:0000313" key="2">
    <source>
        <dbReference type="EMBL" id="CAJ1954491.1"/>
    </source>
</evidence>
<dbReference type="EMBL" id="CAKOGP040001869">
    <property type="protein sequence ID" value="CAJ1954491.1"/>
    <property type="molecule type" value="Genomic_DNA"/>
</dbReference>
<comment type="caution">
    <text evidence="2">The sequence shown here is derived from an EMBL/GenBank/DDBJ whole genome shotgun (WGS) entry which is preliminary data.</text>
</comment>
<feature type="region of interest" description="Disordered" evidence="1">
    <location>
        <begin position="20"/>
        <end position="46"/>
    </location>
</feature>
<dbReference type="AlphaFoldDB" id="A0AAD2FW12"/>
<evidence type="ECO:0000313" key="3">
    <source>
        <dbReference type="Proteomes" id="UP001295423"/>
    </source>
</evidence>
<protein>
    <submittedName>
        <fullName evidence="2">Uncharacterized protein</fullName>
    </submittedName>
</protein>
<organism evidence="2 3">
    <name type="scientific">Cylindrotheca closterium</name>
    <dbReference type="NCBI Taxonomy" id="2856"/>
    <lineage>
        <taxon>Eukaryota</taxon>
        <taxon>Sar</taxon>
        <taxon>Stramenopiles</taxon>
        <taxon>Ochrophyta</taxon>
        <taxon>Bacillariophyta</taxon>
        <taxon>Bacillariophyceae</taxon>
        <taxon>Bacillariophycidae</taxon>
        <taxon>Bacillariales</taxon>
        <taxon>Bacillariaceae</taxon>
        <taxon>Cylindrotheca</taxon>
    </lineage>
</organism>
<accession>A0AAD2FW12</accession>
<keyword evidence="3" id="KW-1185">Reference proteome</keyword>